<gene>
    <name evidence="1" type="ORF">SAMN05192534_10354</name>
</gene>
<dbReference type="STRING" id="568899.SAMN05192534_10354"/>
<dbReference type="EMBL" id="FNDK01000003">
    <property type="protein sequence ID" value="SDH25494.1"/>
    <property type="molecule type" value="Genomic_DNA"/>
</dbReference>
<evidence type="ECO:0000313" key="2">
    <source>
        <dbReference type="Proteomes" id="UP000199163"/>
    </source>
</evidence>
<dbReference type="Proteomes" id="UP000199163">
    <property type="component" value="Unassembled WGS sequence"/>
</dbReference>
<keyword evidence="2" id="KW-1185">Reference proteome</keyword>
<reference evidence="1 2" key="1">
    <citation type="submission" date="2016-10" db="EMBL/GenBank/DDBJ databases">
        <authorList>
            <person name="de Groot N.N."/>
        </authorList>
    </citation>
    <scope>NUCLEOTIDE SEQUENCE [LARGE SCALE GENOMIC DNA]</scope>
    <source>
        <strain evidence="1 2">DSM 21632</strain>
    </source>
</reference>
<organism evidence="1 2">
    <name type="scientific">Alteribacillus persepolensis</name>
    <dbReference type="NCBI Taxonomy" id="568899"/>
    <lineage>
        <taxon>Bacteria</taxon>
        <taxon>Bacillati</taxon>
        <taxon>Bacillota</taxon>
        <taxon>Bacilli</taxon>
        <taxon>Bacillales</taxon>
        <taxon>Bacillaceae</taxon>
        <taxon>Alteribacillus</taxon>
    </lineage>
</organism>
<sequence length="64" mass="7440">MPAHFFMHPDVMKGDGKMLFVCKNHVVKGLQATIIPHIGKLSEHRRCTCKFCKGKAQYKLFHLW</sequence>
<protein>
    <submittedName>
        <fullName evidence="1">Uncharacterized protein</fullName>
    </submittedName>
</protein>
<name>A0A1G8AXB6_9BACI</name>
<evidence type="ECO:0000313" key="1">
    <source>
        <dbReference type="EMBL" id="SDH25494.1"/>
    </source>
</evidence>
<accession>A0A1G8AXB6</accession>
<dbReference type="AlphaFoldDB" id="A0A1G8AXB6"/>
<proteinExistence type="predicted"/>